<sequence>MDITSQLFANALINRNRAWRRKVNFFHRGRDCRHNSTLWKPEKDWKMLWNRSLKRSRSKQLGIEYTRVSSAKRRKQAQYDFWMIAD</sequence>
<comment type="caution">
    <text evidence="1">The sequence shown here is derived from an EMBL/GenBank/DDBJ whole genome shotgun (WGS) entry which is preliminary data.</text>
</comment>
<organism evidence="1 2">
    <name type="scientific">Acinetobacter bereziniae</name>
    <name type="common">Acinetobacter genomosp. 10</name>
    <dbReference type="NCBI Taxonomy" id="106648"/>
    <lineage>
        <taxon>Bacteria</taxon>
        <taxon>Pseudomonadati</taxon>
        <taxon>Pseudomonadota</taxon>
        <taxon>Gammaproteobacteria</taxon>
        <taxon>Moraxellales</taxon>
        <taxon>Moraxellaceae</taxon>
        <taxon>Acinetobacter</taxon>
    </lineage>
</organism>
<gene>
    <name evidence="1" type="ORF">GAK29_01808</name>
</gene>
<evidence type="ECO:0000313" key="1">
    <source>
        <dbReference type="EMBL" id="KAF1025653.1"/>
    </source>
</evidence>
<evidence type="ECO:0000313" key="2">
    <source>
        <dbReference type="Proteomes" id="UP000490535"/>
    </source>
</evidence>
<reference evidence="2" key="1">
    <citation type="journal article" date="2020" name="MBio">
        <title>Horizontal gene transfer to a defensive symbiont with a reduced genome amongst a multipartite beetle microbiome.</title>
        <authorList>
            <person name="Waterworth S.C."/>
            <person name="Florez L.V."/>
            <person name="Rees E.R."/>
            <person name="Hertweck C."/>
            <person name="Kaltenpoth M."/>
            <person name="Kwan J.C."/>
        </authorList>
    </citation>
    <scope>NUCLEOTIDE SEQUENCE [LARGE SCALE GENOMIC DNA]</scope>
</reference>
<dbReference type="EMBL" id="WNDP01000036">
    <property type="protein sequence ID" value="KAF1025653.1"/>
    <property type="molecule type" value="Genomic_DNA"/>
</dbReference>
<dbReference type="Proteomes" id="UP000490535">
    <property type="component" value="Unassembled WGS sequence"/>
</dbReference>
<accession>A0A833PGE7</accession>
<name>A0A833PGE7_ACIBZ</name>
<proteinExistence type="predicted"/>
<dbReference type="AlphaFoldDB" id="A0A833PGE7"/>
<protein>
    <submittedName>
        <fullName evidence="1">Uncharacterized protein</fullName>
    </submittedName>
</protein>